<comment type="caution">
    <text evidence="2">The sequence shown here is derived from an EMBL/GenBank/DDBJ whole genome shotgun (WGS) entry which is preliminary data.</text>
</comment>
<evidence type="ECO:0000313" key="2">
    <source>
        <dbReference type="EMBL" id="GAW91348.1"/>
    </source>
</evidence>
<reference evidence="3" key="1">
    <citation type="journal article" date="2017" name="Appl. Environ. Microbiol.">
        <title>Genomic analysis of Calderihabitans maritimus KKC1, a thermophilic hydrogenogenic carboxydotrophic bacterium isolated from marine sediment.</title>
        <authorList>
            <person name="Omae K."/>
            <person name="Yoneda Y."/>
            <person name="Fukuyama Y."/>
            <person name="Yoshida T."/>
            <person name="Sako Y."/>
        </authorList>
    </citation>
    <scope>NUCLEOTIDE SEQUENCE [LARGE SCALE GENOMIC DNA]</scope>
    <source>
        <strain evidence="3">KKC1</strain>
    </source>
</reference>
<keyword evidence="1" id="KW-0472">Membrane</keyword>
<dbReference type="Proteomes" id="UP000197032">
    <property type="component" value="Unassembled WGS sequence"/>
</dbReference>
<evidence type="ECO:0000256" key="1">
    <source>
        <dbReference type="SAM" id="Phobius"/>
    </source>
</evidence>
<sequence>MKDTFLVGSLAGIIGTLAMDLLSVVATLLKIPHSTAIGVAADIFLVRQLLGTPAAWLIGIAGHLVIGMVGGIFTAYLLRYTGRDYAIFKGILLAWIIGMGTVGFVMPLLKISPQIQREAFTNLFAVVSLAVYGGITAYLIARFGKIFIPNRK</sequence>
<organism evidence="2 3">
    <name type="scientific">Calderihabitans maritimus</name>
    <dbReference type="NCBI Taxonomy" id="1246530"/>
    <lineage>
        <taxon>Bacteria</taxon>
        <taxon>Bacillati</taxon>
        <taxon>Bacillota</taxon>
        <taxon>Clostridia</taxon>
        <taxon>Neomoorellales</taxon>
        <taxon>Calderihabitantaceae</taxon>
        <taxon>Calderihabitans</taxon>
    </lineage>
</organism>
<accession>A0A1Z5HPJ0</accession>
<gene>
    <name evidence="2" type="ORF">KKC1_05100</name>
</gene>
<dbReference type="AlphaFoldDB" id="A0A1Z5HPJ0"/>
<dbReference type="RefSeq" id="WP_088552896.1">
    <property type="nucleotide sequence ID" value="NZ_BDGJ01000016.1"/>
</dbReference>
<feature type="transmembrane region" description="Helical" evidence="1">
    <location>
        <begin position="54"/>
        <end position="78"/>
    </location>
</feature>
<feature type="transmembrane region" description="Helical" evidence="1">
    <location>
        <begin position="90"/>
        <end position="109"/>
    </location>
</feature>
<dbReference type="OrthoDB" id="1798220at2"/>
<keyword evidence="3" id="KW-1185">Reference proteome</keyword>
<name>A0A1Z5HPJ0_9FIRM</name>
<evidence type="ECO:0000313" key="3">
    <source>
        <dbReference type="Proteomes" id="UP000197032"/>
    </source>
</evidence>
<keyword evidence="1" id="KW-1133">Transmembrane helix</keyword>
<dbReference type="EMBL" id="BDGJ01000016">
    <property type="protein sequence ID" value="GAW91348.1"/>
    <property type="molecule type" value="Genomic_DNA"/>
</dbReference>
<proteinExistence type="predicted"/>
<keyword evidence="1" id="KW-0812">Transmembrane</keyword>
<protein>
    <submittedName>
        <fullName evidence="2">Uncharacterized protein</fullName>
    </submittedName>
</protein>
<feature type="transmembrane region" description="Helical" evidence="1">
    <location>
        <begin position="121"/>
        <end position="141"/>
    </location>
</feature>